<dbReference type="Proteomes" id="UP000219111">
    <property type="component" value="Unassembled WGS sequence"/>
</dbReference>
<dbReference type="Pfam" id="PF13481">
    <property type="entry name" value="AAA_25"/>
    <property type="match status" value="1"/>
</dbReference>
<feature type="domain" description="NrS-1 polymerase-like HBD" evidence="2">
    <location>
        <begin position="242"/>
        <end position="301"/>
    </location>
</feature>
<dbReference type="EMBL" id="OBMT01000008">
    <property type="protein sequence ID" value="SOC11027.1"/>
    <property type="molecule type" value="Genomic_DNA"/>
</dbReference>
<dbReference type="Pfam" id="PF22763">
    <property type="entry name" value="NrS1-1_pol-like_HBD"/>
    <property type="match status" value="1"/>
</dbReference>
<dbReference type="InterPro" id="IPR027417">
    <property type="entry name" value="P-loop_NTPase"/>
</dbReference>
<evidence type="ECO:0000313" key="3">
    <source>
        <dbReference type="EMBL" id="SOC11027.1"/>
    </source>
</evidence>
<dbReference type="InterPro" id="IPR054468">
    <property type="entry name" value="NrSPol-like_HBD"/>
</dbReference>
<feature type="compositionally biased region" description="Pro residues" evidence="1">
    <location>
        <begin position="680"/>
        <end position="695"/>
    </location>
</feature>
<gene>
    <name evidence="3" type="ORF">SAMN05877831_108146</name>
</gene>
<dbReference type="AlphaFoldDB" id="A0A285SX61"/>
<organism evidence="3 4">
    <name type="scientific">Rhodobacter maris</name>
    <dbReference type="NCBI Taxonomy" id="446682"/>
    <lineage>
        <taxon>Bacteria</taxon>
        <taxon>Pseudomonadati</taxon>
        <taxon>Pseudomonadota</taxon>
        <taxon>Alphaproteobacteria</taxon>
        <taxon>Rhodobacterales</taxon>
        <taxon>Rhodobacter group</taxon>
        <taxon>Rhodobacter</taxon>
    </lineage>
</organism>
<reference evidence="4" key="1">
    <citation type="submission" date="2017-08" db="EMBL/GenBank/DDBJ databases">
        <authorList>
            <person name="Varghese N."/>
            <person name="Submissions S."/>
        </authorList>
    </citation>
    <scope>NUCLEOTIDE SEQUENCE [LARGE SCALE GENOMIC DNA]</scope>
    <source>
        <strain evidence="4">JA276</strain>
    </source>
</reference>
<evidence type="ECO:0000313" key="4">
    <source>
        <dbReference type="Proteomes" id="UP000219111"/>
    </source>
</evidence>
<accession>A0A285SX61</accession>
<dbReference type="SUPFAM" id="SSF52540">
    <property type="entry name" value="P-loop containing nucleoside triphosphate hydrolases"/>
    <property type="match status" value="1"/>
</dbReference>
<name>A0A285SX61_9RHOB</name>
<feature type="region of interest" description="Disordered" evidence="1">
    <location>
        <begin position="669"/>
        <end position="695"/>
    </location>
</feature>
<evidence type="ECO:0000259" key="2">
    <source>
        <dbReference type="Pfam" id="PF22763"/>
    </source>
</evidence>
<dbReference type="RefSeq" id="WP_245860966.1">
    <property type="nucleotide sequence ID" value="NZ_OBMT01000008.1"/>
</dbReference>
<protein>
    <submittedName>
        <fullName evidence="3">RecA-family ATPase</fullName>
    </submittedName>
</protein>
<sequence>MQFPDRFILYRREWDAGRGKFNKIPVDASGAAIDAHDPAQWHSRADRAQYARWDEHTPAAPYGVGFVLNGDGIFCLDLDNCGTETGWSDEAQAIWQSFPGALGEVSTSGKGLHIFGRCDPAQLGDLRNKWGGDKEWYQAGRFIALSREGPQPIGGAWREFDWTEQLRHLVPKREHLGELPEGRAPEYTGPEDDEALIATAMRSSSAAASFGAGVTFSDLWTANAAALGARYPAFDGNGGFDHSSADMALMTLLAFWTGKDMPRMDRLFRRSALMRDKYEAREDYRRETIQKAARLCKSVYDHPRREMAQPIAPEDEESGFYSAAILDGRPVPERQWLVNGLVPGGTVTLLGGDGGTGKSLLALQLAVAVATATPWLGKPVRSGGVIFTSAEDDEAELHRRLSDILRVQGLTYGACERLTLRSLAGRDALLATEGQYALIESDLFKELDKRAGQDAPVCIVIDTLADVFPSNENDRAKARQFIGLLSKLAIRHRCAVILLSHPSLTGLNSRSGTSGSTAWHNSVRSRLYLERIIVDGYEADPRRRVLSIKKANYSETGNEIEMIWQAGVFVPDAGTGREARNADAERVFLKLLRLFTGQGRNLNPNSGSNHAPKLMAEHPESEGMTKKAFKQAMESLLASGRICLKEEGPPSKRSKYLAENAIYRELPLNSDGEAASTSPSIPPSPPLPIGCLPLP</sequence>
<keyword evidence="4" id="KW-1185">Reference proteome</keyword>
<proteinExistence type="predicted"/>
<dbReference type="Gene3D" id="3.40.50.300">
    <property type="entry name" value="P-loop containing nucleotide triphosphate hydrolases"/>
    <property type="match status" value="1"/>
</dbReference>
<evidence type="ECO:0000256" key="1">
    <source>
        <dbReference type="SAM" id="MobiDB-lite"/>
    </source>
</evidence>